<comment type="caution">
    <text evidence="1">The sequence shown here is derived from an EMBL/GenBank/DDBJ whole genome shotgun (WGS) entry which is preliminary data.</text>
</comment>
<dbReference type="AlphaFoldDB" id="A0A9W9CP21"/>
<sequence>MRTIPALQVHWQPAGQSEHQELVERLADTLVRLLKDRRKGIKVPGVDPEEIEALEVLARPFPGNLCNPTLEVVARSTEAYFILWAHTPRGYTELWKWESQEPKKILLHLEAPPRFLREVMTYSTLLNDVWRWKALGFLSAEQRIALAFLSSKERTLTEEEIYNAAGLPYPRSRNRVWARADLKKETVLLGFQDLGFKIDIVVTGFFHGMPRFFLPFGHENRVFRDLWQRNKQGDGFVFGPDNELGNAALVPRVSEIRSWGGLSY</sequence>
<evidence type="ECO:0000313" key="1">
    <source>
        <dbReference type="EMBL" id="KAJ4373950.1"/>
    </source>
</evidence>
<gene>
    <name evidence="1" type="ORF">N0V83_002689</name>
</gene>
<accession>A0A9W9CP21</accession>
<dbReference type="EMBL" id="JAPEUY010000004">
    <property type="protein sequence ID" value="KAJ4373950.1"/>
    <property type="molecule type" value="Genomic_DNA"/>
</dbReference>
<dbReference type="OrthoDB" id="3663214at2759"/>
<reference evidence="1" key="1">
    <citation type="submission" date="2022-10" db="EMBL/GenBank/DDBJ databases">
        <title>Tapping the CABI collections for fungal endophytes: first genome assemblies for Collariella, Neodidymelliopsis, Ascochyta clinopodiicola, Didymella pomorum, Didymosphaeria variabile, Neocosmospora piperis and Neocucurbitaria cava.</title>
        <authorList>
            <person name="Hill R."/>
        </authorList>
    </citation>
    <scope>NUCLEOTIDE SEQUENCE</scope>
    <source>
        <strain evidence="1">IMI 356814</strain>
    </source>
</reference>
<protein>
    <submittedName>
        <fullName evidence="1">Uncharacterized protein</fullName>
    </submittedName>
</protein>
<evidence type="ECO:0000313" key="2">
    <source>
        <dbReference type="Proteomes" id="UP001140560"/>
    </source>
</evidence>
<organism evidence="1 2">
    <name type="scientific">Neocucurbitaria cava</name>
    <dbReference type="NCBI Taxonomy" id="798079"/>
    <lineage>
        <taxon>Eukaryota</taxon>
        <taxon>Fungi</taxon>
        <taxon>Dikarya</taxon>
        <taxon>Ascomycota</taxon>
        <taxon>Pezizomycotina</taxon>
        <taxon>Dothideomycetes</taxon>
        <taxon>Pleosporomycetidae</taxon>
        <taxon>Pleosporales</taxon>
        <taxon>Pleosporineae</taxon>
        <taxon>Cucurbitariaceae</taxon>
        <taxon>Neocucurbitaria</taxon>
    </lineage>
</organism>
<name>A0A9W9CP21_9PLEO</name>
<keyword evidence="2" id="KW-1185">Reference proteome</keyword>
<dbReference type="Proteomes" id="UP001140560">
    <property type="component" value="Unassembled WGS sequence"/>
</dbReference>
<proteinExistence type="predicted"/>